<evidence type="ECO:0000256" key="6">
    <source>
        <dbReference type="PIRSR" id="PIRSR601765-1"/>
    </source>
</evidence>
<keyword evidence="3 6" id="KW-0479">Metal-binding</keyword>
<evidence type="ECO:0000256" key="2">
    <source>
        <dbReference type="ARBA" id="ARBA00012925"/>
    </source>
</evidence>
<dbReference type="SMART" id="SM00947">
    <property type="entry name" value="Pro_CA"/>
    <property type="match status" value="1"/>
</dbReference>
<evidence type="ECO:0000256" key="4">
    <source>
        <dbReference type="ARBA" id="ARBA00022833"/>
    </source>
</evidence>
<dbReference type="eggNOG" id="COG0288">
    <property type="taxonomic scope" value="Bacteria"/>
</dbReference>
<proteinExistence type="inferred from homology"/>
<dbReference type="PANTHER" id="PTHR43175">
    <property type="entry name" value="CARBONIC ANHYDRASE"/>
    <property type="match status" value="1"/>
</dbReference>
<gene>
    <name evidence="7" type="primary">cah</name>
    <name evidence="7" type="ORF">Spaf_1944</name>
</gene>
<dbReference type="AlphaFoldDB" id="I1ZPB2"/>
<dbReference type="EC" id="4.2.1.1" evidence="2"/>
<evidence type="ECO:0000256" key="3">
    <source>
        <dbReference type="ARBA" id="ARBA00022723"/>
    </source>
</evidence>
<evidence type="ECO:0000313" key="8">
    <source>
        <dbReference type="Proteomes" id="UP000002865"/>
    </source>
</evidence>
<evidence type="ECO:0000256" key="5">
    <source>
        <dbReference type="ARBA" id="ARBA00048348"/>
    </source>
</evidence>
<dbReference type="Pfam" id="PF00484">
    <property type="entry name" value="Pro_CA"/>
    <property type="match status" value="1"/>
</dbReference>
<comment type="cofactor">
    <cofactor evidence="6">
        <name>Zn(2+)</name>
        <dbReference type="ChEBI" id="CHEBI:29105"/>
    </cofactor>
    <text evidence="6">Binds 1 zinc ion per subunit.</text>
</comment>
<feature type="binding site" evidence="6">
    <location>
        <position position="46"/>
    </location>
    <ligand>
        <name>Zn(2+)</name>
        <dbReference type="ChEBI" id="CHEBI:29105"/>
    </ligand>
</feature>
<dbReference type="CDD" id="cd03379">
    <property type="entry name" value="beta_CA_cladeD"/>
    <property type="match status" value="1"/>
</dbReference>
<feature type="binding site" evidence="6">
    <location>
        <position position="44"/>
    </location>
    <ligand>
        <name>Zn(2+)</name>
        <dbReference type="ChEBI" id="CHEBI:29105"/>
    </ligand>
</feature>
<comment type="similarity">
    <text evidence="1">Belongs to the beta-class carbonic anhydrase family.</text>
</comment>
<evidence type="ECO:0000256" key="1">
    <source>
        <dbReference type="ARBA" id="ARBA00006217"/>
    </source>
</evidence>
<dbReference type="InterPro" id="IPR036874">
    <property type="entry name" value="Carbonic_anhydrase_sf"/>
</dbReference>
<sequence length="173" mass="19406">MFSRKEVAMSYFENFLKANQAYVELHGDLHLPIKPKTQVAIVTCMDSRLHVAPALGLALGDAHILRNAGGRVTEDMIRSLVISQQQMGTREIVVLHHTDCGAQTFENEAFQQHLKKELGVDVGDQDFLPFQDVEESVREDMLLLKRSPLIPNDVVISGAVYDVDTGWIQQVHL</sequence>
<evidence type="ECO:0000313" key="7">
    <source>
        <dbReference type="EMBL" id="AFJ26886.1"/>
    </source>
</evidence>
<dbReference type="STRING" id="1114965.Spaf_1944"/>
<dbReference type="SUPFAM" id="SSF53056">
    <property type="entry name" value="beta-carbonic anhydrase, cab"/>
    <property type="match status" value="1"/>
</dbReference>
<dbReference type="InterPro" id="IPR001765">
    <property type="entry name" value="Carbonic_anhydrase"/>
</dbReference>
<dbReference type="PANTHER" id="PTHR43175:SF3">
    <property type="entry name" value="CARBON DISULFIDE HYDROLASE"/>
    <property type="match status" value="1"/>
</dbReference>
<organism evidence="7 8">
    <name type="scientific">Streptococcus parasanguinis FW213</name>
    <dbReference type="NCBI Taxonomy" id="1114965"/>
    <lineage>
        <taxon>Bacteria</taxon>
        <taxon>Bacillati</taxon>
        <taxon>Bacillota</taxon>
        <taxon>Bacilli</taxon>
        <taxon>Lactobacillales</taxon>
        <taxon>Streptococcaceae</taxon>
        <taxon>Streptococcus</taxon>
    </lineage>
</organism>
<protein>
    <recommendedName>
        <fullName evidence="2">carbonic anhydrase</fullName>
        <ecNumber evidence="2">4.2.1.1</ecNumber>
    </recommendedName>
</protein>
<dbReference type="PaxDb" id="1114965-Spaf_1944"/>
<dbReference type="EMBL" id="CP003122">
    <property type="protein sequence ID" value="AFJ26886.1"/>
    <property type="molecule type" value="Genomic_DNA"/>
</dbReference>
<dbReference type="Proteomes" id="UP000002865">
    <property type="component" value="Chromosome"/>
</dbReference>
<dbReference type="HOGENOM" id="CLU_084253_1_1_9"/>
<feature type="binding site" evidence="6">
    <location>
        <position position="97"/>
    </location>
    <ligand>
        <name>Zn(2+)</name>
        <dbReference type="ChEBI" id="CHEBI:29105"/>
    </ligand>
</feature>
<feature type="binding site" evidence="6">
    <location>
        <position position="100"/>
    </location>
    <ligand>
        <name>Zn(2+)</name>
        <dbReference type="ChEBI" id="CHEBI:29105"/>
    </ligand>
</feature>
<dbReference type="GO" id="GO:0004089">
    <property type="term" value="F:carbonate dehydratase activity"/>
    <property type="evidence" value="ECO:0007669"/>
    <property type="project" value="UniProtKB-EC"/>
</dbReference>
<name>I1ZPB2_STRPA</name>
<dbReference type="PATRIC" id="fig|1114965.3.peg.1860"/>
<reference evidence="7 8" key="1">
    <citation type="journal article" date="2012" name="PLoS ONE">
        <title>Complete Genome and Transcriptomes of Streptococcus parasanguinis FW213: Phylogenic Relations and Potential Virulence Mechanisms.</title>
        <authorList>
            <person name="Geng J."/>
            <person name="Chiu C.H."/>
            <person name="Tang P."/>
            <person name="Chen Y."/>
            <person name="Shieh H.R."/>
            <person name="Hu S."/>
            <person name="Chen Y.Y."/>
        </authorList>
    </citation>
    <scope>NUCLEOTIDE SEQUENCE [LARGE SCALE GENOMIC DNA]</scope>
    <source>
        <strain evidence="7 8">FW213</strain>
    </source>
</reference>
<comment type="catalytic activity">
    <reaction evidence="5">
        <text>hydrogencarbonate + H(+) = CO2 + H2O</text>
        <dbReference type="Rhea" id="RHEA:10748"/>
        <dbReference type="ChEBI" id="CHEBI:15377"/>
        <dbReference type="ChEBI" id="CHEBI:15378"/>
        <dbReference type="ChEBI" id="CHEBI:16526"/>
        <dbReference type="ChEBI" id="CHEBI:17544"/>
        <dbReference type="EC" id="4.2.1.1"/>
    </reaction>
</comment>
<dbReference type="Gene3D" id="3.40.1050.10">
    <property type="entry name" value="Carbonic anhydrase"/>
    <property type="match status" value="1"/>
</dbReference>
<accession>I1ZPB2</accession>
<dbReference type="KEGG" id="scf:Spaf_1944"/>
<keyword evidence="4 6" id="KW-0862">Zinc</keyword>
<dbReference type="GO" id="GO:0008270">
    <property type="term" value="F:zinc ion binding"/>
    <property type="evidence" value="ECO:0007669"/>
    <property type="project" value="InterPro"/>
</dbReference>